<evidence type="ECO:0000313" key="10">
    <source>
        <dbReference type="EMBL" id="CAH0387903.1"/>
    </source>
</evidence>
<evidence type="ECO:0000256" key="1">
    <source>
        <dbReference type="ARBA" id="ARBA00004141"/>
    </source>
</evidence>
<evidence type="ECO:0000313" key="11">
    <source>
        <dbReference type="Proteomes" id="UP001152759"/>
    </source>
</evidence>
<comment type="similarity">
    <text evidence="2 9">Belongs to the mitochondrial carrier (TC 2.A.29) family.</text>
</comment>
<dbReference type="EMBL" id="OU963865">
    <property type="protein sequence ID" value="CAH0387903.1"/>
    <property type="molecule type" value="Genomic_DNA"/>
</dbReference>
<dbReference type="GO" id="GO:0016020">
    <property type="term" value="C:membrane"/>
    <property type="evidence" value="ECO:0007669"/>
    <property type="project" value="UniProtKB-SubCell"/>
</dbReference>
<proteinExistence type="inferred from homology"/>
<dbReference type="InterPro" id="IPR018108">
    <property type="entry name" value="MCP_transmembrane"/>
</dbReference>
<dbReference type="PANTHER" id="PTHR45618">
    <property type="entry name" value="MITOCHONDRIAL DICARBOXYLATE CARRIER-RELATED"/>
    <property type="match status" value="1"/>
</dbReference>
<keyword evidence="7 8" id="KW-0472">Membrane</keyword>
<dbReference type="Gene3D" id="1.50.40.10">
    <property type="entry name" value="Mitochondrial carrier domain"/>
    <property type="match status" value="1"/>
</dbReference>
<organism evidence="10 11">
    <name type="scientific">Bemisia tabaci</name>
    <name type="common">Sweetpotato whitefly</name>
    <name type="synonym">Aleurodes tabaci</name>
    <dbReference type="NCBI Taxonomy" id="7038"/>
    <lineage>
        <taxon>Eukaryota</taxon>
        <taxon>Metazoa</taxon>
        <taxon>Ecdysozoa</taxon>
        <taxon>Arthropoda</taxon>
        <taxon>Hexapoda</taxon>
        <taxon>Insecta</taxon>
        <taxon>Pterygota</taxon>
        <taxon>Neoptera</taxon>
        <taxon>Paraneoptera</taxon>
        <taxon>Hemiptera</taxon>
        <taxon>Sternorrhyncha</taxon>
        <taxon>Aleyrodoidea</taxon>
        <taxon>Aleyrodidae</taxon>
        <taxon>Aleyrodinae</taxon>
        <taxon>Bemisia</taxon>
    </lineage>
</organism>
<evidence type="ECO:0000256" key="9">
    <source>
        <dbReference type="RuleBase" id="RU000488"/>
    </source>
</evidence>
<reference evidence="10" key="1">
    <citation type="submission" date="2021-12" db="EMBL/GenBank/DDBJ databases">
        <authorList>
            <person name="King R."/>
        </authorList>
    </citation>
    <scope>NUCLEOTIDE SEQUENCE</scope>
</reference>
<evidence type="ECO:0000256" key="5">
    <source>
        <dbReference type="ARBA" id="ARBA00022737"/>
    </source>
</evidence>
<evidence type="ECO:0008006" key="12">
    <source>
        <dbReference type="Google" id="ProtNLM"/>
    </source>
</evidence>
<dbReference type="InterPro" id="IPR023395">
    <property type="entry name" value="MCP_dom_sf"/>
</dbReference>
<keyword evidence="4 8" id="KW-0812">Transmembrane</keyword>
<dbReference type="FunFam" id="1.50.40.10:FF:000077">
    <property type="entry name" value="Mitochondrial dicarboxylate carrier"/>
    <property type="match status" value="1"/>
</dbReference>
<sequence>MVLQTSIPELVNETRLKRKLRGPSTNYVRHLGVEGGGFSNSLTVPHEGGGGGLSLTADRKMAGVDRNKKVSRWYFGGLASAGAACCTHPLDLLKVMLQTQQEGKVSALKLAVTISKEQGVGALYNGLSASLCRQLTYSTVRFGIYEVGKQGLSSANGGAENLSFQSKVLLASAAGAAGGFVGTPADMINVRMQNDIKLPAESRRNYKHAIDGFIRVWKEEGFRRLFSGVEMATSRAVLMTVGQLSFYDQVKQFLISTPYFSDNPTTHFLSSLTAGAVATSLTQPLDVLKTRAMNAKPGEYKNLWHLVTYTAKLGPLGFFKGYVPAFVRLAPHTILTFLFMEQLRLNFGFYKTSKD</sequence>
<gene>
    <name evidence="10" type="ORF">BEMITA_LOCUS6861</name>
</gene>
<feature type="repeat" description="Solcar" evidence="8">
    <location>
        <begin position="71"/>
        <end position="151"/>
    </location>
</feature>
<name>A0A9P0F3B1_BEMTA</name>
<comment type="subcellular location">
    <subcellularLocation>
        <location evidence="1">Membrane</location>
        <topology evidence="1">Multi-pass membrane protein</topology>
    </subcellularLocation>
</comment>
<evidence type="ECO:0000256" key="7">
    <source>
        <dbReference type="ARBA" id="ARBA00023136"/>
    </source>
</evidence>
<accession>A0A9P0F3B1</accession>
<evidence type="ECO:0000256" key="4">
    <source>
        <dbReference type="ARBA" id="ARBA00022692"/>
    </source>
</evidence>
<evidence type="ECO:0000256" key="2">
    <source>
        <dbReference type="ARBA" id="ARBA00006375"/>
    </source>
</evidence>
<dbReference type="Proteomes" id="UP001152759">
    <property type="component" value="Chromosome 4"/>
</dbReference>
<keyword evidence="5" id="KW-0677">Repeat</keyword>
<evidence type="ECO:0000256" key="8">
    <source>
        <dbReference type="PROSITE-ProRule" id="PRU00282"/>
    </source>
</evidence>
<keyword evidence="11" id="KW-1185">Reference proteome</keyword>
<dbReference type="InterPro" id="IPR050391">
    <property type="entry name" value="Mito_Metabolite_Transporter"/>
</dbReference>
<keyword evidence="6" id="KW-1133">Transmembrane helix</keyword>
<keyword evidence="3 9" id="KW-0813">Transport</keyword>
<dbReference type="PROSITE" id="PS50920">
    <property type="entry name" value="SOLCAR"/>
    <property type="match status" value="3"/>
</dbReference>
<dbReference type="Pfam" id="PF00153">
    <property type="entry name" value="Mito_carr"/>
    <property type="match status" value="3"/>
</dbReference>
<dbReference type="AlphaFoldDB" id="A0A9P0F3B1"/>
<feature type="repeat" description="Solcar" evidence="8">
    <location>
        <begin position="166"/>
        <end position="253"/>
    </location>
</feature>
<dbReference type="SUPFAM" id="SSF103506">
    <property type="entry name" value="Mitochondrial carrier"/>
    <property type="match status" value="1"/>
</dbReference>
<evidence type="ECO:0000256" key="3">
    <source>
        <dbReference type="ARBA" id="ARBA00022448"/>
    </source>
</evidence>
<protein>
    <recommendedName>
        <fullName evidence="12">Mitochondrial dicarboxylate carrier</fullName>
    </recommendedName>
</protein>
<feature type="repeat" description="Solcar" evidence="8">
    <location>
        <begin position="262"/>
        <end position="346"/>
    </location>
</feature>
<evidence type="ECO:0000256" key="6">
    <source>
        <dbReference type="ARBA" id="ARBA00022989"/>
    </source>
</evidence>